<dbReference type="PANTHER" id="PTHR10488:SF1">
    <property type="entry name" value="GLYCINE AMIDINOTRANSFERASE, MITOCHONDRIAL"/>
    <property type="match status" value="1"/>
</dbReference>
<gene>
    <name evidence="3" type="ORF">KM029_24320</name>
</gene>
<proteinExistence type="inferred from homology"/>
<dbReference type="Proteomes" id="UP000682802">
    <property type="component" value="Chromosome 2"/>
</dbReference>
<reference evidence="3 4" key="1">
    <citation type="submission" date="2021-05" db="EMBL/GenBank/DDBJ databases">
        <title>Comparative genomic studies on the polysaccharide-degrading batcterial strains of the Flammeovirga genus.</title>
        <authorList>
            <person name="Zewei F."/>
            <person name="Zheng Z."/>
            <person name="Yu L."/>
            <person name="Ruyue G."/>
            <person name="Yanhong M."/>
            <person name="Yuanyuan C."/>
            <person name="Jingyan G."/>
            <person name="Wenjun H."/>
        </authorList>
    </citation>
    <scope>NUCLEOTIDE SEQUENCE [LARGE SCALE GENOMIC DNA]</scope>
    <source>
        <strain evidence="3 4">YS10</strain>
    </source>
</reference>
<keyword evidence="4" id="KW-1185">Reference proteome</keyword>
<dbReference type="Gene3D" id="3.75.10.10">
    <property type="entry name" value="L-arginine/glycine Amidinotransferase, Chain A"/>
    <property type="match status" value="1"/>
</dbReference>
<sequence length="325" mass="36740">MSTKEIMVNHEWGALKEVIVGSAYFYIPGEFPEYMRPWLSDLAVERFTKTCGGTIEEKLPELWKEQVDQIQTAINLLEERGIKVHKCEKPNEEELSFFGEGEFLRLSMYPRDEIVVIGNNYIETSLQNQGRRSTKWAIRRTLNERLENSDAQIVAMPEPFPYSGGSYLESGDVFLLGKDILVGHSGNGSNAAGIAWLKRYLGDEYRIHEVKLSSNFLHLDCVLCTPREGLAIICKEAFVDGIPPLLADWELIEVSVEDAETKQACNNLVIDEKTIMVPSELPELIKDLEDAGQEVIATPFSSMIWQGGSFRCWHHPLVRESATLA</sequence>
<dbReference type="SUPFAM" id="SSF55909">
    <property type="entry name" value="Pentein"/>
    <property type="match status" value="1"/>
</dbReference>
<dbReference type="PANTHER" id="PTHR10488">
    <property type="entry name" value="GLYCINE AMIDINOTRANSFERASE, MITOCHONDRIAL"/>
    <property type="match status" value="1"/>
</dbReference>
<evidence type="ECO:0000256" key="1">
    <source>
        <dbReference type="ARBA" id="ARBA00006943"/>
    </source>
</evidence>
<evidence type="ECO:0008006" key="5">
    <source>
        <dbReference type="Google" id="ProtNLM"/>
    </source>
</evidence>
<comment type="similarity">
    <text evidence="1">Belongs to the amidinotransferase family.</text>
</comment>
<keyword evidence="2" id="KW-0808">Transferase</keyword>
<evidence type="ECO:0000313" key="4">
    <source>
        <dbReference type="Proteomes" id="UP000682802"/>
    </source>
</evidence>
<name>A0ABX8H351_9BACT</name>
<evidence type="ECO:0000256" key="2">
    <source>
        <dbReference type="ARBA" id="ARBA00022679"/>
    </source>
</evidence>
<accession>A0ABX8H351</accession>
<dbReference type="EMBL" id="CP076129">
    <property type="protein sequence ID" value="QWG09727.1"/>
    <property type="molecule type" value="Genomic_DNA"/>
</dbReference>
<protein>
    <recommendedName>
        <fullName evidence="5">Amidinotransferase</fullName>
    </recommendedName>
</protein>
<evidence type="ECO:0000313" key="3">
    <source>
        <dbReference type="EMBL" id="QWG09727.1"/>
    </source>
</evidence>
<dbReference type="InterPro" id="IPR033195">
    <property type="entry name" value="AmidinoTrfase"/>
</dbReference>
<dbReference type="RefSeq" id="WP_144076396.1">
    <property type="nucleotide sequence ID" value="NZ_CP076129.1"/>
</dbReference>
<organism evidence="3 4">
    <name type="scientific">Flammeovirga kamogawensis</name>
    <dbReference type="NCBI Taxonomy" id="373891"/>
    <lineage>
        <taxon>Bacteria</taxon>
        <taxon>Pseudomonadati</taxon>
        <taxon>Bacteroidota</taxon>
        <taxon>Cytophagia</taxon>
        <taxon>Cytophagales</taxon>
        <taxon>Flammeovirgaceae</taxon>
        <taxon>Flammeovirga</taxon>
    </lineage>
</organism>